<keyword evidence="3" id="KW-1185">Reference proteome</keyword>
<comment type="caution">
    <text evidence="2">The sequence shown here is derived from an EMBL/GenBank/DDBJ whole genome shotgun (WGS) entry which is preliminary data.</text>
</comment>
<dbReference type="RefSeq" id="WP_334470888.1">
    <property type="nucleotide sequence ID" value="NZ_BAABCB010000017.1"/>
</dbReference>
<gene>
    <name evidence="2" type="ORF">GCM10022292_16370</name>
</gene>
<dbReference type="Proteomes" id="UP001501682">
    <property type="component" value="Unassembled WGS sequence"/>
</dbReference>
<accession>A0ABP8CT48</accession>
<evidence type="ECO:0008006" key="4">
    <source>
        <dbReference type="Google" id="ProtNLM"/>
    </source>
</evidence>
<organism evidence="2 3">
    <name type="scientific">Winogradskyella damuponensis</name>
    <dbReference type="NCBI Taxonomy" id="943939"/>
    <lineage>
        <taxon>Bacteria</taxon>
        <taxon>Pseudomonadati</taxon>
        <taxon>Bacteroidota</taxon>
        <taxon>Flavobacteriia</taxon>
        <taxon>Flavobacteriales</taxon>
        <taxon>Flavobacteriaceae</taxon>
        <taxon>Winogradskyella</taxon>
    </lineage>
</organism>
<keyword evidence="1" id="KW-0732">Signal</keyword>
<feature type="chain" id="PRO_5046068693" description="Lipocalin-like domain-containing protein" evidence="1">
    <location>
        <begin position="26"/>
        <end position="139"/>
    </location>
</feature>
<feature type="signal peptide" evidence="1">
    <location>
        <begin position="1"/>
        <end position="25"/>
    </location>
</feature>
<reference evidence="3" key="1">
    <citation type="journal article" date="2019" name="Int. J. Syst. Evol. Microbiol.">
        <title>The Global Catalogue of Microorganisms (GCM) 10K type strain sequencing project: providing services to taxonomists for standard genome sequencing and annotation.</title>
        <authorList>
            <consortium name="The Broad Institute Genomics Platform"/>
            <consortium name="The Broad Institute Genome Sequencing Center for Infectious Disease"/>
            <person name="Wu L."/>
            <person name="Ma J."/>
        </authorList>
    </citation>
    <scope>NUCLEOTIDE SEQUENCE [LARGE SCALE GENOMIC DNA]</scope>
    <source>
        <strain evidence="3">JCM 17633</strain>
    </source>
</reference>
<proteinExistence type="predicted"/>
<evidence type="ECO:0000313" key="3">
    <source>
        <dbReference type="Proteomes" id="UP001501682"/>
    </source>
</evidence>
<dbReference type="EMBL" id="BAABCB010000017">
    <property type="protein sequence ID" value="GAA4243089.1"/>
    <property type="molecule type" value="Genomic_DNA"/>
</dbReference>
<dbReference type="PROSITE" id="PS51257">
    <property type="entry name" value="PROKAR_LIPOPROTEIN"/>
    <property type="match status" value="1"/>
</dbReference>
<sequence>MKIIFKILVLTIVFSFTFQSCSSNDDENNSLDQRFAKKWYTGAQYFDIEQGVSCENNYYNLKGNGDIEYKYWAGGNTCQHYTENGNWSIENNILYRNFPSDEGTNNGLILSDEIISISETELVVKDLEDDDITTYYNYE</sequence>
<name>A0ABP8CT48_9FLAO</name>
<protein>
    <recommendedName>
        <fullName evidence="4">Lipocalin-like domain-containing protein</fullName>
    </recommendedName>
</protein>
<evidence type="ECO:0000313" key="2">
    <source>
        <dbReference type="EMBL" id="GAA4243089.1"/>
    </source>
</evidence>
<evidence type="ECO:0000256" key="1">
    <source>
        <dbReference type="SAM" id="SignalP"/>
    </source>
</evidence>